<evidence type="ECO:0008006" key="8">
    <source>
        <dbReference type="Google" id="ProtNLM"/>
    </source>
</evidence>
<dbReference type="Proteomes" id="UP001457282">
    <property type="component" value="Unassembled WGS sequence"/>
</dbReference>
<dbReference type="Gene3D" id="3.40.50.300">
    <property type="entry name" value="P-loop containing nucleotide triphosphate hydrolases"/>
    <property type="match status" value="1"/>
</dbReference>
<gene>
    <name evidence="6" type="ORF">M0R45_014536</name>
</gene>
<dbReference type="GO" id="GO:0009824">
    <property type="term" value="F:AMP dimethylallyltransferase activity"/>
    <property type="evidence" value="ECO:0007669"/>
    <property type="project" value="TreeGrafter"/>
</dbReference>
<keyword evidence="2" id="KW-0808">Transferase</keyword>
<evidence type="ECO:0000256" key="2">
    <source>
        <dbReference type="ARBA" id="ARBA00022679"/>
    </source>
</evidence>
<dbReference type="GO" id="GO:0005739">
    <property type="term" value="C:mitochondrion"/>
    <property type="evidence" value="ECO:0007669"/>
    <property type="project" value="TreeGrafter"/>
</dbReference>
<sequence>MDCGGPTTNKDKLLVIMGATGAGKSRLSLDLTACFPPATFEVINADKMQVYKGLDITTNKLPVPERLGVPHHLLGEFDSLDGEVTPAKFRELAAQAVSGVISRRKVPVLVGGSNSFIHALVVDLFEPGFNVFDGDSVTVSISSELRYNCCFLWVDVSLVVLTEYLSKRVDEMLDGDAAELAEFYNSVEDDSVVRTGIRKSIGVASSAGILGSTRRREVARRWGTMTRYEEKHTGRNEKTGIGGRRFGKERVVGPSVKIVNHFLEE</sequence>
<evidence type="ECO:0000313" key="6">
    <source>
        <dbReference type="EMBL" id="KAK9937766.1"/>
    </source>
</evidence>
<dbReference type="InterPro" id="IPR027417">
    <property type="entry name" value="P-loop_NTPase"/>
</dbReference>
<dbReference type="PANTHER" id="PTHR11088:SF86">
    <property type="entry name" value="ADENYLATE ISOPENTENYLTRANSFERASE 4-RELATED"/>
    <property type="match status" value="1"/>
</dbReference>
<organism evidence="6 7">
    <name type="scientific">Rubus argutus</name>
    <name type="common">Southern blackberry</name>
    <dbReference type="NCBI Taxonomy" id="59490"/>
    <lineage>
        <taxon>Eukaryota</taxon>
        <taxon>Viridiplantae</taxon>
        <taxon>Streptophyta</taxon>
        <taxon>Embryophyta</taxon>
        <taxon>Tracheophyta</taxon>
        <taxon>Spermatophyta</taxon>
        <taxon>Magnoliopsida</taxon>
        <taxon>eudicotyledons</taxon>
        <taxon>Gunneridae</taxon>
        <taxon>Pentapetalae</taxon>
        <taxon>rosids</taxon>
        <taxon>fabids</taxon>
        <taxon>Rosales</taxon>
        <taxon>Rosaceae</taxon>
        <taxon>Rosoideae</taxon>
        <taxon>Rosoideae incertae sedis</taxon>
        <taxon>Rubus</taxon>
    </lineage>
</organism>
<comment type="caution">
    <text evidence="6">The sequence shown here is derived from an EMBL/GenBank/DDBJ whole genome shotgun (WGS) entry which is preliminary data.</text>
</comment>
<dbReference type="SUPFAM" id="SSF52540">
    <property type="entry name" value="P-loop containing nucleoside triphosphate hydrolases"/>
    <property type="match status" value="1"/>
</dbReference>
<comment type="similarity">
    <text evidence="1">Belongs to the IPP transferase family.</text>
</comment>
<keyword evidence="4" id="KW-0547">Nucleotide-binding</keyword>
<keyword evidence="7" id="KW-1185">Reference proteome</keyword>
<name>A0AAW1XN56_RUBAR</name>
<dbReference type="InterPro" id="IPR039657">
    <property type="entry name" value="Dimethylallyltransferase"/>
</dbReference>
<dbReference type="GO" id="GO:0052381">
    <property type="term" value="F:tRNA dimethylallyltransferase activity"/>
    <property type="evidence" value="ECO:0007669"/>
    <property type="project" value="TreeGrafter"/>
</dbReference>
<proteinExistence type="inferred from homology"/>
<accession>A0AAW1XN56</accession>
<evidence type="ECO:0000256" key="4">
    <source>
        <dbReference type="ARBA" id="ARBA00022741"/>
    </source>
</evidence>
<keyword evidence="3" id="KW-0203">Cytokinin biosynthesis</keyword>
<keyword evidence="5" id="KW-0067">ATP-binding</keyword>
<evidence type="ECO:0000256" key="3">
    <source>
        <dbReference type="ARBA" id="ARBA00022712"/>
    </source>
</evidence>
<reference evidence="6 7" key="1">
    <citation type="journal article" date="2023" name="G3 (Bethesda)">
        <title>A chromosome-length genome assembly and annotation of blackberry (Rubus argutus, cv. 'Hillquist').</title>
        <authorList>
            <person name="Bruna T."/>
            <person name="Aryal R."/>
            <person name="Dudchenko O."/>
            <person name="Sargent D.J."/>
            <person name="Mead D."/>
            <person name="Buti M."/>
            <person name="Cavallini A."/>
            <person name="Hytonen T."/>
            <person name="Andres J."/>
            <person name="Pham M."/>
            <person name="Weisz D."/>
            <person name="Mascagni F."/>
            <person name="Usai G."/>
            <person name="Natali L."/>
            <person name="Bassil N."/>
            <person name="Fernandez G.E."/>
            <person name="Lomsadze A."/>
            <person name="Armour M."/>
            <person name="Olukolu B."/>
            <person name="Poorten T."/>
            <person name="Britton C."/>
            <person name="Davik J."/>
            <person name="Ashrafi H."/>
            <person name="Aiden E.L."/>
            <person name="Borodovsky M."/>
            <person name="Worthington M."/>
        </authorList>
    </citation>
    <scope>NUCLEOTIDE SEQUENCE [LARGE SCALE GENOMIC DNA]</scope>
    <source>
        <strain evidence="6">PI 553951</strain>
    </source>
</reference>
<dbReference type="GO" id="GO:0005524">
    <property type="term" value="F:ATP binding"/>
    <property type="evidence" value="ECO:0007669"/>
    <property type="project" value="UniProtKB-KW"/>
</dbReference>
<dbReference type="Pfam" id="PF01715">
    <property type="entry name" value="IPPT"/>
    <property type="match status" value="1"/>
</dbReference>
<dbReference type="AlphaFoldDB" id="A0AAW1XN56"/>
<evidence type="ECO:0000256" key="5">
    <source>
        <dbReference type="ARBA" id="ARBA00022840"/>
    </source>
</evidence>
<dbReference type="EMBL" id="JBEDUW010000003">
    <property type="protein sequence ID" value="KAK9937766.1"/>
    <property type="molecule type" value="Genomic_DNA"/>
</dbReference>
<dbReference type="GO" id="GO:0009691">
    <property type="term" value="P:cytokinin biosynthetic process"/>
    <property type="evidence" value="ECO:0007669"/>
    <property type="project" value="UniProtKB-KW"/>
</dbReference>
<protein>
    <recommendedName>
        <fullName evidence="8">Adenylate isopentenyltransferase</fullName>
    </recommendedName>
</protein>
<dbReference type="PANTHER" id="PTHR11088">
    <property type="entry name" value="TRNA DIMETHYLALLYLTRANSFERASE"/>
    <property type="match status" value="1"/>
</dbReference>
<evidence type="ECO:0000256" key="1">
    <source>
        <dbReference type="ARBA" id="ARBA00005842"/>
    </source>
</evidence>
<evidence type="ECO:0000313" key="7">
    <source>
        <dbReference type="Proteomes" id="UP001457282"/>
    </source>
</evidence>
<dbReference type="GO" id="GO:0006400">
    <property type="term" value="P:tRNA modification"/>
    <property type="evidence" value="ECO:0007669"/>
    <property type="project" value="TreeGrafter"/>
</dbReference>